<accession>A0A915J962</accession>
<evidence type="ECO:0000313" key="5">
    <source>
        <dbReference type="WBParaSite" id="nRc.2.0.1.t22294-RA"/>
    </source>
</evidence>
<protein>
    <submittedName>
        <fullName evidence="5">Epidermal growth factor receptor</fullName>
    </submittedName>
</protein>
<dbReference type="Pfam" id="PF01030">
    <property type="entry name" value="Recep_L_domain"/>
    <property type="match status" value="1"/>
</dbReference>
<feature type="domain" description="Growth factor receptor" evidence="3">
    <location>
        <begin position="125"/>
        <end position="237"/>
    </location>
</feature>
<feature type="domain" description="Receptor L-domain" evidence="2">
    <location>
        <begin position="9"/>
        <end position="98"/>
    </location>
</feature>
<dbReference type="SUPFAM" id="SSF52058">
    <property type="entry name" value="L domain-like"/>
    <property type="match status" value="1"/>
</dbReference>
<dbReference type="InterPro" id="IPR000494">
    <property type="entry name" value="Rcpt_L-dom"/>
</dbReference>
<sequence length="340" mass="37675">KSIVDGITENDLESLSNIHTVTDCIFIQSRQYLRSIKFLRNLETVEGRRSCQGHDGGTFVVGGNTNLTEMGTPKLKQVKSGKVFIGMNENLCGVDSIPFNDSIAPERSTVKSNAPKPYCDSVKYCHESCDQTKGCWGRGPGMCFECAKFKLHDNCINWCNSSESLYIAAEKECDFCHAECITCNGPGAHNCTQCKNVELDGECVQTCPVNFYFVDNDKKCRKCHENCHNYGCTGPGNFVGLGGCNKCDFALVDKYGTLTECIHSVSIEKPCSRILNQTNFFWGTPSSNDLDPSVVNKIEKGICRPCHPECESCTNFGQEEKVHGCVCKNYRVFSNGYYDG</sequence>
<dbReference type="CDD" id="cd00064">
    <property type="entry name" value="FU"/>
    <property type="match status" value="1"/>
</dbReference>
<reference evidence="5" key="1">
    <citation type="submission" date="2022-11" db="UniProtKB">
        <authorList>
            <consortium name="WormBaseParasite"/>
        </authorList>
    </citation>
    <scope>IDENTIFICATION</scope>
</reference>
<evidence type="ECO:0000313" key="4">
    <source>
        <dbReference type="Proteomes" id="UP000887565"/>
    </source>
</evidence>
<proteinExistence type="predicted"/>
<dbReference type="Proteomes" id="UP000887565">
    <property type="component" value="Unplaced"/>
</dbReference>
<keyword evidence="4" id="KW-1185">Reference proteome</keyword>
<dbReference type="SUPFAM" id="SSF57184">
    <property type="entry name" value="Growth factor receptor domain"/>
    <property type="match status" value="1"/>
</dbReference>
<evidence type="ECO:0000259" key="2">
    <source>
        <dbReference type="Pfam" id="PF01030"/>
    </source>
</evidence>
<name>A0A915J962_ROMCU</name>
<dbReference type="InterPro" id="IPR036941">
    <property type="entry name" value="Rcpt_L-dom_sf"/>
</dbReference>
<evidence type="ECO:0000259" key="3">
    <source>
        <dbReference type="Pfam" id="PF14843"/>
    </source>
</evidence>
<dbReference type="SMART" id="SM00261">
    <property type="entry name" value="FU"/>
    <property type="match status" value="4"/>
</dbReference>
<dbReference type="Pfam" id="PF14843">
    <property type="entry name" value="GF_recep_IV"/>
    <property type="match status" value="1"/>
</dbReference>
<dbReference type="InterPro" id="IPR009030">
    <property type="entry name" value="Growth_fac_rcpt_cys_sf"/>
</dbReference>
<evidence type="ECO:0000256" key="1">
    <source>
        <dbReference type="ARBA" id="ARBA00023180"/>
    </source>
</evidence>
<dbReference type="Gene3D" id="2.10.220.10">
    <property type="entry name" value="Hormone Receptor, Insulin-like Growth Factor Receptor 1, Chain A, domain 2"/>
    <property type="match status" value="2"/>
</dbReference>
<dbReference type="InterPro" id="IPR006212">
    <property type="entry name" value="Furin_repeat"/>
</dbReference>
<dbReference type="AlphaFoldDB" id="A0A915J962"/>
<dbReference type="WBParaSite" id="nRc.2.0.1.t22294-RA">
    <property type="protein sequence ID" value="nRc.2.0.1.t22294-RA"/>
    <property type="gene ID" value="nRc.2.0.1.g22294"/>
</dbReference>
<organism evidence="4 5">
    <name type="scientific">Romanomermis culicivorax</name>
    <name type="common">Nematode worm</name>
    <dbReference type="NCBI Taxonomy" id="13658"/>
    <lineage>
        <taxon>Eukaryota</taxon>
        <taxon>Metazoa</taxon>
        <taxon>Ecdysozoa</taxon>
        <taxon>Nematoda</taxon>
        <taxon>Enoplea</taxon>
        <taxon>Dorylaimia</taxon>
        <taxon>Mermithida</taxon>
        <taxon>Mermithoidea</taxon>
        <taxon>Mermithidae</taxon>
        <taxon>Romanomermis</taxon>
    </lineage>
</organism>
<dbReference type="Gene3D" id="3.80.20.20">
    <property type="entry name" value="Receptor L-domain"/>
    <property type="match status" value="1"/>
</dbReference>
<dbReference type="InterPro" id="IPR032778">
    <property type="entry name" value="GF_recep_IV"/>
</dbReference>
<keyword evidence="1" id="KW-0325">Glycoprotein</keyword>